<feature type="domain" description="Thioredoxin" evidence="7">
    <location>
        <begin position="1"/>
        <end position="101"/>
    </location>
</feature>
<keyword evidence="4" id="KW-1015">Disulfide bond</keyword>
<dbReference type="PRINTS" id="PR00421">
    <property type="entry name" value="THIOREDOXIN"/>
</dbReference>
<evidence type="ECO:0000256" key="3">
    <source>
        <dbReference type="ARBA" id="ARBA00022982"/>
    </source>
</evidence>
<dbReference type="CDD" id="cd02947">
    <property type="entry name" value="TRX_family"/>
    <property type="match status" value="1"/>
</dbReference>
<dbReference type="InterPro" id="IPR036249">
    <property type="entry name" value="Thioredoxin-like_sf"/>
</dbReference>
<dbReference type="PROSITE" id="PS51352">
    <property type="entry name" value="THIOREDOXIN_2"/>
    <property type="match status" value="1"/>
</dbReference>
<evidence type="ECO:0000256" key="5">
    <source>
        <dbReference type="ARBA" id="ARBA00023284"/>
    </source>
</evidence>
<dbReference type="Gene3D" id="3.40.30.10">
    <property type="entry name" value="Glutaredoxin"/>
    <property type="match status" value="1"/>
</dbReference>
<evidence type="ECO:0000256" key="2">
    <source>
        <dbReference type="ARBA" id="ARBA00022448"/>
    </source>
</evidence>
<dbReference type="Proteomes" id="UP001059252">
    <property type="component" value="Chromosome"/>
</dbReference>
<dbReference type="PANTHER" id="PTHR45663:SF11">
    <property type="entry name" value="GEO12009P1"/>
    <property type="match status" value="1"/>
</dbReference>
<protein>
    <recommendedName>
        <fullName evidence="6">Thioredoxin</fullName>
    </recommendedName>
</protein>
<comment type="similarity">
    <text evidence="1 6">Belongs to the thioredoxin family.</text>
</comment>
<dbReference type="InterPro" id="IPR013766">
    <property type="entry name" value="Thioredoxin_domain"/>
</dbReference>
<evidence type="ECO:0000259" key="7">
    <source>
        <dbReference type="PROSITE" id="PS51352"/>
    </source>
</evidence>
<evidence type="ECO:0000313" key="9">
    <source>
        <dbReference type="Proteomes" id="UP001059252"/>
    </source>
</evidence>
<evidence type="ECO:0000256" key="6">
    <source>
        <dbReference type="PIRNR" id="PIRNR000077"/>
    </source>
</evidence>
<dbReference type="PANTHER" id="PTHR45663">
    <property type="entry name" value="GEO12009P1"/>
    <property type="match status" value="1"/>
</dbReference>
<dbReference type="PROSITE" id="PS00194">
    <property type="entry name" value="THIOREDOXIN_1"/>
    <property type="match status" value="1"/>
</dbReference>
<evidence type="ECO:0000256" key="4">
    <source>
        <dbReference type="ARBA" id="ARBA00023157"/>
    </source>
</evidence>
<name>A0ABY5R8D1_9MOLU</name>
<gene>
    <name evidence="8" type="ORF">NV226_02455</name>
</gene>
<dbReference type="Pfam" id="PF00085">
    <property type="entry name" value="Thioredoxin"/>
    <property type="match status" value="1"/>
</dbReference>
<keyword evidence="3" id="KW-0249">Electron transport</keyword>
<keyword evidence="2" id="KW-0813">Transport</keyword>
<organism evidence="8 9">
    <name type="scientific">Mycoplasma iguanae</name>
    <dbReference type="NCBI Taxonomy" id="292461"/>
    <lineage>
        <taxon>Bacteria</taxon>
        <taxon>Bacillati</taxon>
        <taxon>Mycoplasmatota</taxon>
        <taxon>Mollicutes</taxon>
        <taxon>Mycoplasmataceae</taxon>
        <taxon>Mycoplasma</taxon>
    </lineage>
</organism>
<evidence type="ECO:0000256" key="1">
    <source>
        <dbReference type="ARBA" id="ARBA00008987"/>
    </source>
</evidence>
<dbReference type="RefSeq" id="WP_258210740.1">
    <property type="nucleotide sequence ID" value="NZ_CP102734.1"/>
</dbReference>
<accession>A0ABY5R8D1</accession>
<dbReference type="PIRSF" id="PIRSF000077">
    <property type="entry name" value="Thioredoxin"/>
    <property type="match status" value="1"/>
</dbReference>
<reference evidence="8" key="1">
    <citation type="submission" date="2022-08" db="EMBL/GenBank/DDBJ databases">
        <title>Complete genome of Mycoplasma iguanae type strain 2327.</title>
        <authorList>
            <person name="Spergser J."/>
        </authorList>
    </citation>
    <scope>NUCLEOTIDE SEQUENCE</scope>
    <source>
        <strain evidence="8">2327</strain>
    </source>
</reference>
<keyword evidence="9" id="KW-1185">Reference proteome</keyword>
<dbReference type="EMBL" id="CP102734">
    <property type="protein sequence ID" value="UVD81566.1"/>
    <property type="molecule type" value="Genomic_DNA"/>
</dbReference>
<keyword evidence="5" id="KW-0676">Redox-active center</keyword>
<proteinExistence type="inferred from homology"/>
<dbReference type="InterPro" id="IPR005746">
    <property type="entry name" value="Thioredoxin"/>
</dbReference>
<sequence length="101" mass="11466">MVYDIVKSDLTNEKMSKGLVLLNFHALWCGPCKMLGPVLEEISKELNVDIYKVDIDKDREFAIEMQVQGTPTTFIFKDGEPVNKFVGYAPKDKILEVLKSV</sequence>
<dbReference type="SUPFAM" id="SSF52833">
    <property type="entry name" value="Thioredoxin-like"/>
    <property type="match status" value="1"/>
</dbReference>
<dbReference type="InterPro" id="IPR017937">
    <property type="entry name" value="Thioredoxin_CS"/>
</dbReference>
<evidence type="ECO:0000313" key="8">
    <source>
        <dbReference type="EMBL" id="UVD81566.1"/>
    </source>
</evidence>